<dbReference type="SUPFAM" id="SSF53623">
    <property type="entry name" value="MurD-like peptide ligases, catalytic domain"/>
    <property type="match status" value="1"/>
</dbReference>
<dbReference type="GO" id="GO:0008764">
    <property type="term" value="F:UDP-N-acetylmuramoylalanine-D-glutamate ligase activity"/>
    <property type="evidence" value="ECO:0007669"/>
    <property type="project" value="InterPro"/>
</dbReference>
<evidence type="ECO:0000256" key="2">
    <source>
        <dbReference type="ARBA" id="ARBA00004752"/>
    </source>
</evidence>
<dbReference type="Gene3D" id="3.40.50.720">
    <property type="entry name" value="NAD(P)-binding Rossmann-like Domain"/>
    <property type="match status" value="1"/>
</dbReference>
<evidence type="ECO:0000256" key="6">
    <source>
        <dbReference type="ARBA" id="ARBA00022840"/>
    </source>
</evidence>
<dbReference type="Gene3D" id="3.40.1190.10">
    <property type="entry name" value="Mur-like, catalytic domain"/>
    <property type="match status" value="1"/>
</dbReference>
<evidence type="ECO:0000256" key="4">
    <source>
        <dbReference type="ARBA" id="ARBA00022598"/>
    </source>
</evidence>
<organism evidence="8 9">
    <name type="scientific">Bullifex porci</name>
    <dbReference type="NCBI Taxonomy" id="2606638"/>
    <lineage>
        <taxon>Bacteria</taxon>
        <taxon>Pseudomonadati</taxon>
        <taxon>Spirochaetota</taxon>
        <taxon>Spirochaetia</taxon>
        <taxon>Spirochaetales</taxon>
        <taxon>Spirochaetaceae</taxon>
        <taxon>Bullifex</taxon>
    </lineage>
</organism>
<comment type="caution">
    <text evidence="8">The sequence shown here is derived from an EMBL/GenBank/DDBJ whole genome shotgun (WGS) entry which is preliminary data.</text>
</comment>
<comment type="pathway">
    <text evidence="2">Cell wall biogenesis; peptidoglycan biosynthesis.</text>
</comment>
<dbReference type="GO" id="GO:0005524">
    <property type="term" value="F:ATP binding"/>
    <property type="evidence" value="ECO:0007669"/>
    <property type="project" value="UniProtKB-KW"/>
</dbReference>
<dbReference type="Gene3D" id="3.90.190.20">
    <property type="entry name" value="Mur ligase, C-terminal domain"/>
    <property type="match status" value="1"/>
</dbReference>
<keyword evidence="3" id="KW-0963">Cytoplasm</keyword>
<dbReference type="Pfam" id="PF08245">
    <property type="entry name" value="Mur_ligase_M"/>
    <property type="match status" value="1"/>
</dbReference>
<dbReference type="GO" id="GO:0051301">
    <property type="term" value="P:cell division"/>
    <property type="evidence" value="ECO:0007669"/>
    <property type="project" value="InterPro"/>
</dbReference>
<reference evidence="8 9" key="1">
    <citation type="submission" date="2019-08" db="EMBL/GenBank/DDBJ databases">
        <title>In-depth cultivation of the pig gut microbiome towards novel bacterial diversity and tailored functional studies.</title>
        <authorList>
            <person name="Wylensek D."/>
            <person name="Hitch T.C.A."/>
            <person name="Clavel T."/>
        </authorList>
    </citation>
    <scope>NUCLEOTIDE SEQUENCE [LARGE SCALE GENOMIC DNA]</scope>
    <source>
        <strain evidence="8 9">NM-380-WT-3C1</strain>
    </source>
</reference>
<evidence type="ECO:0000313" key="8">
    <source>
        <dbReference type="EMBL" id="MSU05930.1"/>
    </source>
</evidence>
<dbReference type="GO" id="GO:0005737">
    <property type="term" value="C:cytoplasm"/>
    <property type="evidence" value="ECO:0007669"/>
    <property type="project" value="UniProtKB-SubCell"/>
</dbReference>
<comment type="subcellular location">
    <subcellularLocation>
        <location evidence="1">Cytoplasm</location>
    </subcellularLocation>
</comment>
<dbReference type="InterPro" id="IPR036615">
    <property type="entry name" value="Mur_ligase_C_dom_sf"/>
</dbReference>
<keyword evidence="5" id="KW-0547">Nucleotide-binding</keyword>
<dbReference type="PANTHER" id="PTHR43692:SF1">
    <property type="entry name" value="UDP-N-ACETYLMURAMOYLALANINE--D-GLUTAMATE LIGASE"/>
    <property type="match status" value="1"/>
</dbReference>
<dbReference type="GO" id="GO:0008360">
    <property type="term" value="P:regulation of cell shape"/>
    <property type="evidence" value="ECO:0007669"/>
    <property type="project" value="InterPro"/>
</dbReference>
<name>A0A7X2TR94_9SPIO</name>
<dbReference type="AlphaFoldDB" id="A0A7X2TR94"/>
<keyword evidence="4 8" id="KW-0436">Ligase</keyword>
<evidence type="ECO:0000256" key="3">
    <source>
        <dbReference type="ARBA" id="ARBA00022490"/>
    </source>
</evidence>
<keyword evidence="9" id="KW-1185">Reference proteome</keyword>
<keyword evidence="6" id="KW-0067">ATP-binding</keyword>
<evidence type="ECO:0000256" key="5">
    <source>
        <dbReference type="ARBA" id="ARBA00022741"/>
    </source>
</evidence>
<evidence type="ECO:0000259" key="7">
    <source>
        <dbReference type="Pfam" id="PF08245"/>
    </source>
</evidence>
<dbReference type="Proteomes" id="UP000460549">
    <property type="component" value="Unassembled WGS sequence"/>
</dbReference>
<proteinExistence type="predicted"/>
<dbReference type="SUPFAM" id="SSF51984">
    <property type="entry name" value="MurCD N-terminal domain"/>
    <property type="match status" value="1"/>
</dbReference>
<sequence>MNCKKRLILVFKRGIMKILILGLGLNGGGASAARYFAGKADVRISDISPRETFGPLADEMEALGINCHFSDKDPKENIKWADIVIKNPAIPNTLPQLSLAKNIQNDFSYLFSSPLIKDIKLILVTGTKGKSTTVSAITHALNRLGNSAIYCGNIGVSAFEILKDLENRQIDKKPLPNYIVAEMSSWQIHDTNIALNGVWPNTELTILTSLYRDHQNRYHSLTEYYDDKLTLINDKCKHILINIRTKLYVDKHTHGLKRKIKLFPTLFNPYAGNKIELMCAFNALKLLGFKKDEIIKALSSYKGIPHRIEQIAIKNDIMFINDSAATISEAVTFSTSTLYPLSYHLICGGTDKDIKALGMLPALKSATSILLLDGSFTTDKLIPLLNKYQLPYYGPYNNLRDAFEKAVDNAEEKKGFNNQMQVVILSPGAASFGMFKNEFDRGDSFRRLVGEYVSRA</sequence>
<dbReference type="InterPro" id="IPR036565">
    <property type="entry name" value="Mur-like_cat_sf"/>
</dbReference>
<dbReference type="EMBL" id="VUNN01000005">
    <property type="protein sequence ID" value="MSU05930.1"/>
    <property type="molecule type" value="Genomic_DNA"/>
</dbReference>
<accession>A0A7X2TR94</accession>
<evidence type="ECO:0000256" key="1">
    <source>
        <dbReference type="ARBA" id="ARBA00004496"/>
    </source>
</evidence>
<dbReference type="PANTHER" id="PTHR43692">
    <property type="entry name" value="UDP-N-ACETYLMURAMOYLALANINE--D-GLUTAMATE LIGASE"/>
    <property type="match status" value="1"/>
</dbReference>
<evidence type="ECO:0000313" key="9">
    <source>
        <dbReference type="Proteomes" id="UP000460549"/>
    </source>
</evidence>
<protein>
    <submittedName>
        <fullName evidence="8">UDP-N-acetylmuramoylalanine--D-glutamate ligase</fullName>
    </submittedName>
</protein>
<dbReference type="SUPFAM" id="SSF53244">
    <property type="entry name" value="MurD-like peptide ligases, peptide-binding domain"/>
    <property type="match status" value="1"/>
</dbReference>
<dbReference type="InterPro" id="IPR013221">
    <property type="entry name" value="Mur_ligase_cen"/>
</dbReference>
<feature type="domain" description="Mur ligase central" evidence="7">
    <location>
        <begin position="124"/>
        <end position="246"/>
    </location>
</feature>
<dbReference type="InterPro" id="IPR005762">
    <property type="entry name" value="MurD"/>
</dbReference>
<gene>
    <name evidence="8" type="ORF">FYJ80_03940</name>
</gene>